<keyword evidence="2" id="KW-1185">Reference proteome</keyword>
<dbReference type="OrthoDB" id="708502at2"/>
<reference evidence="1 2" key="1">
    <citation type="submission" date="2018-02" db="EMBL/GenBank/DDBJ databases">
        <title>The draft genome of Sphingobacterium sp. 5JN-11.</title>
        <authorList>
            <person name="Liu L."/>
            <person name="Li L."/>
            <person name="Liang L."/>
            <person name="Zhang X."/>
            <person name="Wang T."/>
        </authorList>
    </citation>
    <scope>NUCLEOTIDE SEQUENCE [LARGE SCALE GENOMIC DNA]</scope>
    <source>
        <strain evidence="1 2">5JN-11</strain>
    </source>
</reference>
<dbReference type="Proteomes" id="UP000239711">
    <property type="component" value="Unassembled WGS sequence"/>
</dbReference>
<name>A0A2S9J098_9SPHI</name>
<dbReference type="SUPFAM" id="SSF47413">
    <property type="entry name" value="lambda repressor-like DNA-binding domains"/>
    <property type="match status" value="1"/>
</dbReference>
<accession>A0A2S9J098</accession>
<evidence type="ECO:0000313" key="1">
    <source>
        <dbReference type="EMBL" id="PRD46206.1"/>
    </source>
</evidence>
<dbReference type="RefSeq" id="WP_105718120.1">
    <property type="nucleotide sequence ID" value="NZ_PVBQ01000016.1"/>
</dbReference>
<protein>
    <submittedName>
        <fullName evidence="1">Uncharacterized protein</fullName>
    </submittedName>
</protein>
<organism evidence="1 2">
    <name type="scientific">Sphingobacterium haloxyli</name>
    <dbReference type="NCBI Taxonomy" id="2100533"/>
    <lineage>
        <taxon>Bacteria</taxon>
        <taxon>Pseudomonadati</taxon>
        <taxon>Bacteroidota</taxon>
        <taxon>Sphingobacteriia</taxon>
        <taxon>Sphingobacteriales</taxon>
        <taxon>Sphingobacteriaceae</taxon>
        <taxon>Sphingobacterium</taxon>
    </lineage>
</organism>
<dbReference type="AlphaFoldDB" id="A0A2S9J098"/>
<comment type="caution">
    <text evidence="1">The sequence shown here is derived from an EMBL/GenBank/DDBJ whole genome shotgun (WGS) entry which is preliminary data.</text>
</comment>
<sequence length="184" mass="21877">MGNHEGNIIGNRIQLIMEILGLEVSGFEMLTSVSSSHLYAILNGNRRLTMEVANQIGEKIGFDGWKILHVNYEIPLSIRQNSNILRFYKEYSSVPDYFIDTRDERKKSYFVKQLVISSNFFNEERYVWEVKNKTKEANRKFTSKELSQILKSLYENKFLNRQKRQYRNKKGAVLERLVWVYYKD</sequence>
<dbReference type="InterPro" id="IPR010982">
    <property type="entry name" value="Lambda_DNA-bd_dom_sf"/>
</dbReference>
<proteinExistence type="predicted"/>
<dbReference type="EMBL" id="PVBQ01000016">
    <property type="protein sequence ID" value="PRD46206.1"/>
    <property type="molecule type" value="Genomic_DNA"/>
</dbReference>
<dbReference type="GO" id="GO:0003677">
    <property type="term" value="F:DNA binding"/>
    <property type="evidence" value="ECO:0007669"/>
    <property type="project" value="InterPro"/>
</dbReference>
<gene>
    <name evidence="1" type="ORF">C5745_16510</name>
</gene>
<evidence type="ECO:0000313" key="2">
    <source>
        <dbReference type="Proteomes" id="UP000239711"/>
    </source>
</evidence>